<accession>A0A1V9FEM7</accession>
<comment type="caution">
    <text evidence="3">The sequence shown here is derived from an EMBL/GenBank/DDBJ whole genome shotgun (WGS) entry which is preliminary data.</text>
</comment>
<proteinExistence type="predicted"/>
<evidence type="ECO:0000313" key="3">
    <source>
        <dbReference type="EMBL" id="OQP56812.1"/>
    </source>
</evidence>
<evidence type="ECO:0000313" key="4">
    <source>
        <dbReference type="Proteomes" id="UP000192796"/>
    </source>
</evidence>
<keyword evidence="4" id="KW-1185">Reference proteome</keyword>
<sequence length="470" mass="56450">MMVKVYTHTYNEIFKQYRNILIPEYQRPYRWTTEKIDELLSDLEEFFILRPNPNLEYYMGGIVFYQDTERRFQIIDGQQRLTTLTLIQYILTGELSESQNLAYNNHISFYNIKKNLTYLEGKKSLLEKLNHFNFYIRLRFTLIISDNEDNAFAFFDSQNNRGVTLGADDFLKAYHLREIYSEDLQERLAQEWERAVFQSQKEKKSESGLQHLFYKILYRARMWRGQSQLIPEDKDILLQTFQKQTHKSSIKDGYELFPGRVNQRYKSISLNADNTYILHANNNVNESSLDLPFAIRQPIFKGHNFFRFTQKYHGIHEYLFSENIAENSVIEARKYYHSIYTENMSVYLRNFMQLCMVMYYDTFGIVKIEEAVKYFDYYIGSIRIEKYYVKKEAVKNSLIDNSNNLLDVIANAYMPQEVFDFIQSQRNLQTIYENEDLDSQDYGVRNAYKQRVLSYFKQNEGTLKDRLQWI</sequence>
<dbReference type="Pfam" id="PF25202">
    <property type="entry name" value="DUF7834"/>
    <property type="match status" value="1"/>
</dbReference>
<feature type="domain" description="DUF7834" evidence="2">
    <location>
        <begin position="185"/>
        <end position="435"/>
    </location>
</feature>
<dbReference type="OrthoDB" id="9798761at2"/>
<dbReference type="InterPro" id="IPR057156">
    <property type="entry name" value="DUF7834"/>
</dbReference>
<dbReference type="RefSeq" id="WP_081155775.1">
    <property type="nucleotide sequence ID" value="NZ_LVYD01000124.1"/>
</dbReference>
<name>A0A1V9FEM7_9BACT</name>
<dbReference type="Pfam" id="PF03235">
    <property type="entry name" value="GmrSD_N"/>
    <property type="match status" value="1"/>
</dbReference>
<organism evidence="3 4">
    <name type="scientific">Niastella vici</name>
    <dbReference type="NCBI Taxonomy" id="1703345"/>
    <lineage>
        <taxon>Bacteria</taxon>
        <taxon>Pseudomonadati</taxon>
        <taxon>Bacteroidota</taxon>
        <taxon>Chitinophagia</taxon>
        <taxon>Chitinophagales</taxon>
        <taxon>Chitinophagaceae</taxon>
        <taxon>Niastella</taxon>
    </lineage>
</organism>
<dbReference type="InterPro" id="IPR004919">
    <property type="entry name" value="GmrSD_N"/>
</dbReference>
<reference evidence="3 4" key="1">
    <citation type="submission" date="2016-03" db="EMBL/GenBank/DDBJ databases">
        <title>Niastella vici sp. nov., isolated from farmland soil.</title>
        <authorList>
            <person name="Chen L."/>
            <person name="Wang D."/>
            <person name="Yang S."/>
            <person name="Wang G."/>
        </authorList>
    </citation>
    <scope>NUCLEOTIDE SEQUENCE [LARGE SCALE GENOMIC DNA]</scope>
    <source>
        <strain evidence="3 4">DJ57</strain>
    </source>
</reference>
<evidence type="ECO:0000259" key="2">
    <source>
        <dbReference type="Pfam" id="PF25202"/>
    </source>
</evidence>
<dbReference type="EMBL" id="LVYD01000124">
    <property type="protein sequence ID" value="OQP56812.1"/>
    <property type="molecule type" value="Genomic_DNA"/>
</dbReference>
<dbReference type="Proteomes" id="UP000192796">
    <property type="component" value="Unassembled WGS sequence"/>
</dbReference>
<dbReference type="PANTHER" id="PTHR35149:SF2">
    <property type="entry name" value="DUF262 DOMAIN-CONTAINING PROTEIN"/>
    <property type="match status" value="1"/>
</dbReference>
<evidence type="ECO:0000259" key="1">
    <source>
        <dbReference type="Pfam" id="PF03235"/>
    </source>
</evidence>
<gene>
    <name evidence="3" type="ORF">A3860_09515</name>
</gene>
<dbReference type="AlphaFoldDB" id="A0A1V9FEM7"/>
<feature type="domain" description="GmrSD restriction endonucleases N-terminal" evidence="1">
    <location>
        <begin position="11"/>
        <end position="175"/>
    </location>
</feature>
<dbReference type="PANTHER" id="PTHR35149">
    <property type="entry name" value="SLL5132 PROTEIN"/>
    <property type="match status" value="1"/>
</dbReference>
<protein>
    <submittedName>
        <fullName evidence="3">Uncharacterized protein</fullName>
    </submittedName>
</protein>